<accession>U4PQE2</accession>
<dbReference type="KEGG" id="rir:BN877_I0452"/>
<proteinExistence type="predicted"/>
<reference evidence="1 2" key="1">
    <citation type="journal article" date="2013" name="Genome Announc.">
        <title>Complete Genome Sequence of the Sesbania Symbiont and Rice Growth-Promoting Endophyte Rhizobium sp. Strain IRBG74.</title>
        <authorList>
            <person name="Crook M.B."/>
            <person name="Mitra S."/>
            <person name="Ane J.M."/>
            <person name="Sadowsky M.J."/>
            <person name="Gyaneshwar P."/>
        </authorList>
    </citation>
    <scope>NUCLEOTIDE SEQUENCE [LARGE SCALE GENOMIC DNA]</scope>
    <source>
        <strain evidence="1 2">IRBG74</strain>
    </source>
</reference>
<dbReference type="EMBL" id="HG518322">
    <property type="protein sequence ID" value="CDI07367.1"/>
    <property type="molecule type" value="Genomic_DNA"/>
</dbReference>
<protein>
    <submittedName>
        <fullName evidence="1">Uncharacterized protein</fullName>
    </submittedName>
</protein>
<dbReference type="RefSeq" id="WP_022555579.1">
    <property type="nucleotide sequence ID" value="NC_022535.1"/>
</dbReference>
<organism evidence="1 2">
    <name type="scientific">Agrobacterium pusense</name>
    <dbReference type="NCBI Taxonomy" id="648995"/>
    <lineage>
        <taxon>Bacteria</taxon>
        <taxon>Pseudomonadati</taxon>
        <taxon>Pseudomonadota</taxon>
        <taxon>Alphaproteobacteria</taxon>
        <taxon>Hyphomicrobiales</taxon>
        <taxon>Rhizobiaceae</taxon>
        <taxon>Rhizobium/Agrobacterium group</taxon>
        <taxon>Agrobacterium</taxon>
    </lineage>
</organism>
<dbReference type="PATRIC" id="fig|424182.3.peg.437"/>
<evidence type="ECO:0000313" key="2">
    <source>
        <dbReference type="Proteomes" id="UP000016944"/>
    </source>
</evidence>
<dbReference type="Proteomes" id="UP000016944">
    <property type="component" value="Chromosome I"/>
</dbReference>
<sequence>MDVVEILDSEELNAAVKAVEILLAKHQLPRKSPTQKTFKEIVLGREFRARDALNVILSSEPAYPGFREVLSSGFVGWALFPDAQPVRHALMTHAVLDHMDDHDLSVGLIDHPLDLHRDIVSRYVLTGVDFLSDIYDPLGGYQAFARIFSMDSLSMHANSEDKSIKTVVRALLYLHHGADRYQEPEFDFAPSLNRATKILAEIKKSLGAEAYRTQYVARSLLHNRWSSSKQTLALLYAASTIRVKRKSLLTVMLEGGFSYKSHKQYLDEWVGRGRFVAEHIFQKMENNDLYQTTIRLLDGVEARPFKAAALSPLEETRLISQFRKRFRQKTN</sequence>
<evidence type="ECO:0000313" key="1">
    <source>
        <dbReference type="EMBL" id="CDI07367.1"/>
    </source>
</evidence>
<name>U4PQE2_9HYPH</name>
<gene>
    <name evidence="1" type="ORF">BN877_I0452</name>
</gene>
<dbReference type="HOGENOM" id="CLU_839058_0_0_5"/>
<dbReference type="AlphaFoldDB" id="U4PQE2"/>